<name>A0A1I7SHY3_BURXY</name>
<reference evidence="3" key="1">
    <citation type="submission" date="2016-11" db="UniProtKB">
        <authorList>
            <consortium name="WormBaseParasite"/>
        </authorList>
    </citation>
    <scope>IDENTIFICATION</scope>
</reference>
<dbReference type="Proteomes" id="UP000095284">
    <property type="component" value="Unplaced"/>
</dbReference>
<sequence>MPKNELEATEQNGKLLADPVGFYDQPSA</sequence>
<evidence type="ECO:0000313" key="3">
    <source>
        <dbReference type="WBParaSite" id="BXY_1265100.1"/>
    </source>
</evidence>
<evidence type="ECO:0000313" key="2">
    <source>
        <dbReference type="Proteomes" id="UP000095284"/>
    </source>
</evidence>
<dbReference type="AlphaFoldDB" id="A0A1I7SHY3"/>
<proteinExistence type="predicted"/>
<accession>A0A1I7SHY3</accession>
<dbReference type="WBParaSite" id="BXY_1265100.1">
    <property type="protein sequence ID" value="BXY_1265100.1"/>
    <property type="gene ID" value="BXY_1265100"/>
</dbReference>
<protein>
    <submittedName>
        <fullName evidence="3">Aldo/keto reductase</fullName>
    </submittedName>
</protein>
<feature type="region of interest" description="Disordered" evidence="1">
    <location>
        <begin position="1"/>
        <end position="28"/>
    </location>
</feature>
<organism evidence="2 3">
    <name type="scientific">Bursaphelenchus xylophilus</name>
    <name type="common">Pinewood nematode worm</name>
    <name type="synonym">Aphelenchoides xylophilus</name>
    <dbReference type="NCBI Taxonomy" id="6326"/>
    <lineage>
        <taxon>Eukaryota</taxon>
        <taxon>Metazoa</taxon>
        <taxon>Ecdysozoa</taxon>
        <taxon>Nematoda</taxon>
        <taxon>Chromadorea</taxon>
        <taxon>Rhabditida</taxon>
        <taxon>Tylenchina</taxon>
        <taxon>Tylenchomorpha</taxon>
        <taxon>Aphelenchoidea</taxon>
        <taxon>Aphelenchoididae</taxon>
        <taxon>Bursaphelenchus</taxon>
    </lineage>
</organism>
<evidence type="ECO:0000256" key="1">
    <source>
        <dbReference type="SAM" id="MobiDB-lite"/>
    </source>
</evidence>